<sequence length="596" mass="65978">MEHVKDSFLDLERHRQLLEENIEKLRKSMLHWQIWEAEYEGLKEEILAAKPSPTREGLLALSREYEGQLVTKKELEDILGAKEARTAAQVVNLLDRRIDYVEQNVRTIEKQIRTAEDKLAAASVISTPDVRNEEGLPLTEITEELDDEGNVISSRLSTPGSVKPQLLEALEKAGIKNLLPDSSTSDTPAPEIIAPANMETPVPGHAITQPKPSKPKKKGVKFTEDTKLGPELEKSQTAKRIEDIMRIAKEQESPPSDPPTIPTNEAPKDAALRREMLQYGISEVGAVVAELDIEEGSDWTDDGYDDTSSIDDEDAFGRSTGRLVNDKLRQEMLELEERLGIRAMQNVGRETDKYNVVDEGIGRIIVNSQTTTSCNDADHVSDSESIMSSSLPSTKKSVRFSEELDISPVAKPLNTSPPTKKQRSAAPVCDIIERNAPTRIGDPVPQKKLSQFKSARAASPNVLNDPLVSPRNEQNKSLSLHPATSLAPKPFSAPIAFRPTEGPNRTVPTGPEGKILAPMIVERDIPTSASTVEPDDLDPQLLHQEVATDYHKMRNKMIQRQGGFLKEEESEIVPFTEEEGGPKKVSRFKAARLSRS</sequence>
<dbReference type="EMBL" id="JAUBYV010000012">
    <property type="protein sequence ID" value="KAK2623727.1"/>
    <property type="molecule type" value="Genomic_DNA"/>
</dbReference>
<comment type="caution">
    <text evidence="3">The sequence shown here is derived from an EMBL/GenBank/DDBJ whole genome shotgun (WGS) entry which is preliminary data.</text>
</comment>
<evidence type="ECO:0000259" key="2">
    <source>
        <dbReference type="Pfam" id="PF12927"/>
    </source>
</evidence>
<evidence type="ECO:0000256" key="1">
    <source>
        <dbReference type="SAM" id="MobiDB-lite"/>
    </source>
</evidence>
<feature type="region of interest" description="Disordered" evidence="1">
    <location>
        <begin position="195"/>
        <end position="239"/>
    </location>
</feature>
<evidence type="ECO:0000313" key="3">
    <source>
        <dbReference type="EMBL" id="KAK2623727.1"/>
    </source>
</evidence>
<dbReference type="AlphaFoldDB" id="A0AAD9SUJ3"/>
<dbReference type="InterPro" id="IPR052255">
    <property type="entry name" value="RNA_pol_II_subunit5-mediator"/>
</dbReference>
<dbReference type="GO" id="GO:0003714">
    <property type="term" value="F:transcription corepressor activity"/>
    <property type="evidence" value="ECO:0007669"/>
    <property type="project" value="TreeGrafter"/>
</dbReference>
<evidence type="ECO:0000313" key="4">
    <source>
        <dbReference type="Proteomes" id="UP001285354"/>
    </source>
</evidence>
<keyword evidence="4" id="KW-1185">Reference proteome</keyword>
<name>A0AAD9SUJ3_9HELO</name>
<dbReference type="GO" id="GO:0000122">
    <property type="term" value="P:negative regulation of transcription by RNA polymerase II"/>
    <property type="evidence" value="ECO:0007669"/>
    <property type="project" value="TreeGrafter"/>
</dbReference>
<proteinExistence type="predicted"/>
<dbReference type="GO" id="GO:0003682">
    <property type="term" value="F:chromatin binding"/>
    <property type="evidence" value="ECO:0007669"/>
    <property type="project" value="TreeGrafter"/>
</dbReference>
<feature type="region of interest" description="Disordered" evidence="1">
    <location>
        <begin position="409"/>
        <end position="428"/>
    </location>
</feature>
<feature type="region of interest" description="Disordered" evidence="1">
    <location>
        <begin position="373"/>
        <end position="394"/>
    </location>
</feature>
<dbReference type="Pfam" id="PF12927">
    <property type="entry name" value="DUF3835"/>
    <property type="match status" value="1"/>
</dbReference>
<feature type="compositionally biased region" description="Polar residues" evidence="1">
    <location>
        <begin position="383"/>
        <end position="394"/>
    </location>
</feature>
<dbReference type="InterPro" id="IPR039553">
    <property type="entry name" value="Prefoldin-like"/>
</dbReference>
<dbReference type="Pfam" id="PF13758">
    <property type="entry name" value="Prefoldin_3"/>
    <property type="match status" value="1"/>
</dbReference>
<accession>A0AAD9SUJ3</accession>
<dbReference type="SUPFAM" id="SSF46579">
    <property type="entry name" value="Prefoldin"/>
    <property type="match status" value="1"/>
</dbReference>
<organism evidence="3 4">
    <name type="scientific">Diplocarpon rosae</name>
    <dbReference type="NCBI Taxonomy" id="946125"/>
    <lineage>
        <taxon>Eukaryota</taxon>
        <taxon>Fungi</taxon>
        <taxon>Dikarya</taxon>
        <taxon>Ascomycota</taxon>
        <taxon>Pezizomycotina</taxon>
        <taxon>Leotiomycetes</taxon>
        <taxon>Helotiales</taxon>
        <taxon>Drepanopezizaceae</taxon>
        <taxon>Diplocarpon</taxon>
    </lineage>
</organism>
<feature type="domain" description="DUF3835" evidence="2">
    <location>
        <begin position="516"/>
        <end position="593"/>
    </location>
</feature>
<dbReference type="InterPro" id="IPR024325">
    <property type="entry name" value="DUF3835"/>
</dbReference>
<feature type="region of interest" description="Disordered" evidence="1">
    <location>
        <begin position="573"/>
        <end position="596"/>
    </location>
</feature>
<dbReference type="PANTHER" id="PTHR15111:SF0">
    <property type="entry name" value="UNCONVENTIONAL PREFOLDIN RPB5 INTERACTOR 1"/>
    <property type="match status" value="1"/>
</dbReference>
<gene>
    <name evidence="3" type="ORF">QTJ16_006908</name>
</gene>
<dbReference type="Proteomes" id="UP001285354">
    <property type="component" value="Unassembled WGS sequence"/>
</dbReference>
<feature type="compositionally biased region" description="Basic residues" evidence="1">
    <location>
        <begin position="584"/>
        <end position="596"/>
    </location>
</feature>
<dbReference type="GO" id="GO:0019212">
    <property type="term" value="F:phosphatase inhibitor activity"/>
    <property type="evidence" value="ECO:0007669"/>
    <property type="project" value="TreeGrafter"/>
</dbReference>
<reference evidence="3" key="1">
    <citation type="submission" date="2023-06" db="EMBL/GenBank/DDBJ databases">
        <title>Draft genome of Marssonina rosae.</title>
        <authorList>
            <person name="Cheng Q."/>
        </authorList>
    </citation>
    <scope>NUCLEOTIDE SEQUENCE</scope>
    <source>
        <strain evidence="3">R4</strain>
    </source>
</reference>
<protein>
    <recommendedName>
        <fullName evidence="2">DUF3835 domain-containing protein</fullName>
    </recommendedName>
</protein>
<feature type="region of interest" description="Disordered" evidence="1">
    <location>
        <begin position="450"/>
        <end position="486"/>
    </location>
</feature>
<feature type="compositionally biased region" description="Basic and acidic residues" evidence="1">
    <location>
        <begin position="221"/>
        <end position="239"/>
    </location>
</feature>
<dbReference type="PANTHER" id="PTHR15111">
    <property type="entry name" value="RNA POLYMERASE II SUBUNIT 5-MEDIATING PROTEIN NNX3"/>
    <property type="match status" value="1"/>
</dbReference>